<dbReference type="EMBL" id="SPHZ02000003">
    <property type="protein sequence ID" value="KAF0926026.1"/>
    <property type="molecule type" value="Genomic_DNA"/>
</dbReference>
<keyword evidence="5" id="KW-1185">Reference proteome</keyword>
<gene>
    <name evidence="3" type="ORF">E2562_009769</name>
    <name evidence="4" type="ORF">E2562_020708</name>
</gene>
<evidence type="ECO:0000256" key="2">
    <source>
        <dbReference type="SAM" id="SignalP"/>
    </source>
</evidence>
<accession>A0A6G1E9U8</accession>
<keyword evidence="2" id="KW-0732">Signal</keyword>
<evidence type="ECO:0008006" key="6">
    <source>
        <dbReference type="Google" id="ProtNLM"/>
    </source>
</evidence>
<feature type="region of interest" description="Disordered" evidence="1">
    <location>
        <begin position="74"/>
        <end position="121"/>
    </location>
</feature>
<proteinExistence type="predicted"/>
<dbReference type="EMBL" id="SPHZ02000004">
    <property type="protein sequence ID" value="KAF0921568.1"/>
    <property type="molecule type" value="Genomic_DNA"/>
</dbReference>
<name>A0A6G1E9U8_9ORYZ</name>
<feature type="compositionally biased region" description="Basic residues" evidence="1">
    <location>
        <begin position="112"/>
        <end position="121"/>
    </location>
</feature>
<evidence type="ECO:0000313" key="5">
    <source>
        <dbReference type="Proteomes" id="UP000479710"/>
    </source>
</evidence>
<dbReference type="Proteomes" id="UP000479710">
    <property type="component" value="Unassembled WGS sequence"/>
</dbReference>
<feature type="chain" id="PRO_5036384635" description="DUF834 domain-containing protein" evidence="2">
    <location>
        <begin position="36"/>
        <end position="121"/>
    </location>
</feature>
<sequence>MAEEPSPRARRPFQRHRRWWRQGLLLGLWTANVRAAAAGAGASEARSDASRAGSALDLAWTAVADGESARPLLSQWSVRPNGSRHVEEDSGSGVMERPPRGGSWRCRGSVRSLRRHHRGRT</sequence>
<evidence type="ECO:0000313" key="3">
    <source>
        <dbReference type="EMBL" id="KAF0921568.1"/>
    </source>
</evidence>
<comment type="caution">
    <text evidence="3">The sequence shown here is derived from an EMBL/GenBank/DDBJ whole genome shotgun (WGS) entry which is preliminary data.</text>
</comment>
<organism evidence="3 5">
    <name type="scientific">Oryza meyeriana var. granulata</name>
    <dbReference type="NCBI Taxonomy" id="110450"/>
    <lineage>
        <taxon>Eukaryota</taxon>
        <taxon>Viridiplantae</taxon>
        <taxon>Streptophyta</taxon>
        <taxon>Embryophyta</taxon>
        <taxon>Tracheophyta</taxon>
        <taxon>Spermatophyta</taxon>
        <taxon>Magnoliopsida</taxon>
        <taxon>Liliopsida</taxon>
        <taxon>Poales</taxon>
        <taxon>Poaceae</taxon>
        <taxon>BOP clade</taxon>
        <taxon>Oryzoideae</taxon>
        <taxon>Oryzeae</taxon>
        <taxon>Oryzinae</taxon>
        <taxon>Oryza</taxon>
        <taxon>Oryza meyeriana</taxon>
    </lineage>
</organism>
<dbReference type="AlphaFoldDB" id="A0A6G1E9U8"/>
<reference evidence="3 5" key="1">
    <citation type="submission" date="2019-11" db="EMBL/GenBank/DDBJ databases">
        <title>Whole genome sequence of Oryza granulata.</title>
        <authorList>
            <person name="Li W."/>
        </authorList>
    </citation>
    <scope>NUCLEOTIDE SEQUENCE [LARGE SCALE GENOMIC DNA]</scope>
    <source>
        <strain evidence="5">cv. Menghai</strain>
        <tissue evidence="3">Leaf</tissue>
    </source>
</reference>
<feature type="signal peptide" evidence="2">
    <location>
        <begin position="1"/>
        <end position="35"/>
    </location>
</feature>
<evidence type="ECO:0000256" key="1">
    <source>
        <dbReference type="SAM" id="MobiDB-lite"/>
    </source>
</evidence>
<evidence type="ECO:0000313" key="4">
    <source>
        <dbReference type="EMBL" id="KAF0926026.1"/>
    </source>
</evidence>
<protein>
    <recommendedName>
        <fullName evidence="6">DUF834 domain-containing protein</fullName>
    </recommendedName>
</protein>